<evidence type="ECO:0000313" key="3">
    <source>
        <dbReference type="Proteomes" id="UP001556367"/>
    </source>
</evidence>
<name>A0ABR3J5A1_9AGAR</name>
<protein>
    <submittedName>
        <fullName evidence="2">Uncharacterized protein</fullName>
    </submittedName>
</protein>
<organism evidence="2 3">
    <name type="scientific">Hohenbuehelia grisea</name>
    <dbReference type="NCBI Taxonomy" id="104357"/>
    <lineage>
        <taxon>Eukaryota</taxon>
        <taxon>Fungi</taxon>
        <taxon>Dikarya</taxon>
        <taxon>Basidiomycota</taxon>
        <taxon>Agaricomycotina</taxon>
        <taxon>Agaricomycetes</taxon>
        <taxon>Agaricomycetidae</taxon>
        <taxon>Agaricales</taxon>
        <taxon>Pleurotineae</taxon>
        <taxon>Pleurotaceae</taxon>
        <taxon>Hohenbuehelia</taxon>
    </lineage>
</organism>
<feature type="region of interest" description="Disordered" evidence="1">
    <location>
        <begin position="31"/>
        <end position="104"/>
    </location>
</feature>
<reference evidence="3" key="1">
    <citation type="submission" date="2024-06" db="EMBL/GenBank/DDBJ databases">
        <title>Multi-omics analyses provide insights into the biosynthesis of the anticancer antibiotic pleurotin in Hohenbuehelia grisea.</title>
        <authorList>
            <person name="Weaver J.A."/>
            <person name="Alberti F."/>
        </authorList>
    </citation>
    <scope>NUCLEOTIDE SEQUENCE [LARGE SCALE GENOMIC DNA]</scope>
    <source>
        <strain evidence="3">T-177</strain>
    </source>
</reference>
<dbReference type="Proteomes" id="UP001556367">
    <property type="component" value="Unassembled WGS sequence"/>
</dbReference>
<dbReference type="EMBL" id="JASNQZ010000011">
    <property type="protein sequence ID" value="KAL0950824.1"/>
    <property type="molecule type" value="Genomic_DNA"/>
</dbReference>
<feature type="compositionally biased region" description="Basic and acidic residues" evidence="1">
    <location>
        <begin position="93"/>
        <end position="104"/>
    </location>
</feature>
<evidence type="ECO:0000256" key="1">
    <source>
        <dbReference type="SAM" id="MobiDB-lite"/>
    </source>
</evidence>
<proteinExistence type="predicted"/>
<evidence type="ECO:0000313" key="2">
    <source>
        <dbReference type="EMBL" id="KAL0950824.1"/>
    </source>
</evidence>
<comment type="caution">
    <text evidence="2">The sequence shown here is derived from an EMBL/GenBank/DDBJ whole genome shotgun (WGS) entry which is preliminary data.</text>
</comment>
<sequence>MIESNTVVQGPLACWRQFRWCNLNNEKFHDTENYLDSPSPRSNDSITVHPRGHHHGHPSALRTHSERRLPALRYHPASPAGDHTRSCAPPSHTRLEKPESHRYM</sequence>
<gene>
    <name evidence="2" type="ORF">HGRIS_007586</name>
</gene>
<feature type="compositionally biased region" description="Polar residues" evidence="1">
    <location>
        <begin position="34"/>
        <end position="46"/>
    </location>
</feature>
<keyword evidence="3" id="KW-1185">Reference proteome</keyword>
<accession>A0ABR3J5A1</accession>